<protein>
    <submittedName>
        <fullName evidence="6">PH domain-containing protein</fullName>
    </submittedName>
</protein>
<dbReference type="InterPro" id="IPR045188">
    <property type="entry name" value="Boi1/Boi2-like"/>
</dbReference>
<keyword evidence="1" id="KW-0597">Phosphoprotein</keyword>
<feature type="region of interest" description="Disordered" evidence="2">
    <location>
        <begin position="1"/>
        <end position="75"/>
    </location>
</feature>
<dbReference type="OrthoDB" id="14833at2759"/>
<dbReference type="SUPFAM" id="SSF50729">
    <property type="entry name" value="PH domain-like"/>
    <property type="match status" value="1"/>
</dbReference>
<dbReference type="Proteomes" id="UP000272942">
    <property type="component" value="Unassembled WGS sequence"/>
</dbReference>
<evidence type="ECO:0000313" key="6">
    <source>
        <dbReference type="WBParaSite" id="ECPE_0001043901-mRNA-1"/>
    </source>
</evidence>
<dbReference type="Gene3D" id="2.30.29.30">
    <property type="entry name" value="Pleckstrin-homology domain (PH domain)/Phosphotyrosine-binding domain (PTB)"/>
    <property type="match status" value="1"/>
</dbReference>
<dbReference type="GO" id="GO:0001881">
    <property type="term" value="P:receptor recycling"/>
    <property type="evidence" value="ECO:0007669"/>
    <property type="project" value="TreeGrafter"/>
</dbReference>
<dbReference type="GO" id="GO:0055037">
    <property type="term" value="C:recycling endosome"/>
    <property type="evidence" value="ECO:0007669"/>
    <property type="project" value="TreeGrafter"/>
</dbReference>
<feature type="compositionally biased region" description="Low complexity" evidence="2">
    <location>
        <begin position="14"/>
        <end position="44"/>
    </location>
</feature>
<dbReference type="PROSITE" id="PS50003">
    <property type="entry name" value="PH_DOMAIN"/>
    <property type="match status" value="1"/>
</dbReference>
<dbReference type="InterPro" id="IPR011993">
    <property type="entry name" value="PH-like_dom_sf"/>
</dbReference>
<dbReference type="GO" id="GO:0005829">
    <property type="term" value="C:cytosol"/>
    <property type="evidence" value="ECO:0007669"/>
    <property type="project" value="GOC"/>
</dbReference>
<evidence type="ECO:0000259" key="3">
    <source>
        <dbReference type="PROSITE" id="PS50003"/>
    </source>
</evidence>
<dbReference type="PANTHER" id="PTHR22902">
    <property type="entry name" value="SESQUIPEDALIAN"/>
    <property type="match status" value="1"/>
</dbReference>
<gene>
    <name evidence="4" type="ORF">ECPE_LOCUS10407</name>
</gene>
<evidence type="ECO:0000313" key="5">
    <source>
        <dbReference type="Proteomes" id="UP000272942"/>
    </source>
</evidence>
<organism evidence="6">
    <name type="scientific">Echinostoma caproni</name>
    <dbReference type="NCBI Taxonomy" id="27848"/>
    <lineage>
        <taxon>Eukaryota</taxon>
        <taxon>Metazoa</taxon>
        <taxon>Spiralia</taxon>
        <taxon>Lophotrochozoa</taxon>
        <taxon>Platyhelminthes</taxon>
        <taxon>Trematoda</taxon>
        <taxon>Digenea</taxon>
        <taxon>Plagiorchiida</taxon>
        <taxon>Echinostomata</taxon>
        <taxon>Echinostomatoidea</taxon>
        <taxon>Echinostomatidae</taxon>
        <taxon>Echinostoma</taxon>
    </lineage>
</organism>
<evidence type="ECO:0000313" key="4">
    <source>
        <dbReference type="EMBL" id="VDP86999.1"/>
    </source>
</evidence>
<reference evidence="6" key="1">
    <citation type="submission" date="2016-06" db="UniProtKB">
        <authorList>
            <consortium name="WormBaseParasite"/>
        </authorList>
    </citation>
    <scope>IDENTIFICATION</scope>
</reference>
<dbReference type="GO" id="GO:0007032">
    <property type="term" value="P:endosome organization"/>
    <property type="evidence" value="ECO:0007669"/>
    <property type="project" value="TreeGrafter"/>
</dbReference>
<reference evidence="4 5" key="2">
    <citation type="submission" date="2018-11" db="EMBL/GenBank/DDBJ databases">
        <authorList>
            <consortium name="Pathogen Informatics"/>
        </authorList>
    </citation>
    <scope>NUCLEOTIDE SEQUENCE [LARGE SCALE GENOMIC DNA]</scope>
    <source>
        <strain evidence="4 5">Egypt</strain>
    </source>
</reference>
<name>A0A183ATX2_9TREM</name>
<sequence>MHSTSNPLTAVPGTAVSTRSTTKTTATTTNTTGSAANVTTNSATHGRISDGKTDLPCKLNQENLSDSASSEDASDEEIWAPMPVRGMLSKWTNLLHGWQERYFILSDGMLTYYRNSDEVSLGSRGAVRVRLADVKAHEYDDCRFEVSLPQFNL</sequence>
<evidence type="ECO:0000256" key="1">
    <source>
        <dbReference type="ARBA" id="ARBA00022553"/>
    </source>
</evidence>
<dbReference type="PANTHER" id="PTHR22902:SF27">
    <property type="entry name" value="PLECKSTRIN HOMOLOGY DOMAIN-CONTAINING FAMILY A MEMBER 3"/>
    <property type="match status" value="1"/>
</dbReference>
<dbReference type="InterPro" id="IPR001849">
    <property type="entry name" value="PH_domain"/>
</dbReference>
<accession>A0A183ATX2</accession>
<feature type="domain" description="PH" evidence="3">
    <location>
        <begin position="81"/>
        <end position="153"/>
    </location>
</feature>
<dbReference type="WBParaSite" id="ECPE_0001043901-mRNA-1">
    <property type="protein sequence ID" value="ECPE_0001043901-mRNA-1"/>
    <property type="gene ID" value="ECPE_0001043901"/>
</dbReference>
<dbReference type="GO" id="GO:0005802">
    <property type="term" value="C:trans-Golgi network"/>
    <property type="evidence" value="ECO:0007669"/>
    <property type="project" value="TreeGrafter"/>
</dbReference>
<dbReference type="GO" id="GO:0005769">
    <property type="term" value="C:early endosome"/>
    <property type="evidence" value="ECO:0007669"/>
    <property type="project" value="TreeGrafter"/>
</dbReference>
<dbReference type="GO" id="GO:0042147">
    <property type="term" value="P:retrograde transport, endosome to Golgi"/>
    <property type="evidence" value="ECO:0007669"/>
    <property type="project" value="TreeGrafter"/>
</dbReference>
<proteinExistence type="predicted"/>
<keyword evidence="5" id="KW-1185">Reference proteome</keyword>
<dbReference type="Pfam" id="PF00169">
    <property type="entry name" value="PH"/>
    <property type="match status" value="1"/>
</dbReference>
<dbReference type="AlphaFoldDB" id="A0A183ATX2"/>
<evidence type="ECO:0000256" key="2">
    <source>
        <dbReference type="SAM" id="MobiDB-lite"/>
    </source>
</evidence>
<dbReference type="EMBL" id="UZAN01049022">
    <property type="protein sequence ID" value="VDP86999.1"/>
    <property type="molecule type" value="Genomic_DNA"/>
</dbReference>